<dbReference type="EMBL" id="CAADFF010000007">
    <property type="protein sequence ID" value="VFJ87550.1"/>
    <property type="molecule type" value="Genomic_DNA"/>
</dbReference>
<sequence>MPRVGNIENECPYRVRGLSFPVSYRRAYFIDVVEIGGWIHHDGIGLAGQLQDIEMTIKAYFTYVEIIFDILFGILRVVNVWSLYAIPPRQST</sequence>
<evidence type="ECO:0000313" key="1">
    <source>
        <dbReference type="EMBL" id="VFJ87550.1"/>
    </source>
</evidence>
<gene>
    <name evidence="2" type="ORF">BECKLFY1418A_GA0070994_10127</name>
    <name evidence="1" type="ORF">BECKLFY1418B_GA0070995_100734</name>
</gene>
<dbReference type="EMBL" id="CAADFH010000012">
    <property type="protein sequence ID" value="VFJ90522.1"/>
    <property type="molecule type" value="Genomic_DNA"/>
</dbReference>
<accession>A0A450UDL4</accession>
<dbReference type="AlphaFoldDB" id="A0A450UDL4"/>
<name>A0A450UDL4_9GAMM</name>
<organism evidence="2">
    <name type="scientific">Candidatus Kentrum sp. LFY</name>
    <dbReference type="NCBI Taxonomy" id="2126342"/>
    <lineage>
        <taxon>Bacteria</taxon>
        <taxon>Pseudomonadati</taxon>
        <taxon>Pseudomonadota</taxon>
        <taxon>Gammaproteobacteria</taxon>
        <taxon>Candidatus Kentrum</taxon>
    </lineage>
</organism>
<protein>
    <submittedName>
        <fullName evidence="2">Uncharacterized protein</fullName>
    </submittedName>
</protein>
<proteinExistence type="predicted"/>
<evidence type="ECO:0000313" key="2">
    <source>
        <dbReference type="EMBL" id="VFJ90522.1"/>
    </source>
</evidence>
<reference evidence="2" key="1">
    <citation type="submission" date="2019-02" db="EMBL/GenBank/DDBJ databases">
        <authorList>
            <person name="Gruber-Vodicka R. H."/>
            <person name="Seah K. B. B."/>
        </authorList>
    </citation>
    <scope>NUCLEOTIDE SEQUENCE</scope>
    <source>
        <strain evidence="2">BECK_M6</strain>
        <strain evidence="1">BECK_M7</strain>
    </source>
</reference>